<dbReference type="AlphaFoldDB" id="Q5GZF4"/>
<dbReference type="SUPFAM" id="SSF103473">
    <property type="entry name" value="MFS general substrate transporter"/>
    <property type="match status" value="1"/>
</dbReference>
<dbReference type="InterPro" id="IPR036259">
    <property type="entry name" value="MFS_trans_sf"/>
</dbReference>
<organism evidence="6 7">
    <name type="scientific">Xanthomonas oryzae pv. oryzae (strain KACC10331 / KXO85)</name>
    <dbReference type="NCBI Taxonomy" id="291331"/>
    <lineage>
        <taxon>Bacteria</taxon>
        <taxon>Pseudomonadati</taxon>
        <taxon>Pseudomonadota</taxon>
        <taxon>Gammaproteobacteria</taxon>
        <taxon>Lysobacterales</taxon>
        <taxon>Lysobacteraceae</taxon>
        <taxon>Xanthomonas</taxon>
    </lineage>
</organism>
<evidence type="ECO:0000256" key="2">
    <source>
        <dbReference type="ARBA" id="ARBA00022989"/>
    </source>
</evidence>
<dbReference type="EMBL" id="AE013598">
    <property type="protein sequence ID" value="AAW75917.1"/>
    <property type="molecule type" value="Genomic_DNA"/>
</dbReference>
<feature type="transmembrane region" description="Helical" evidence="4">
    <location>
        <begin position="192"/>
        <end position="209"/>
    </location>
</feature>
<keyword evidence="2 4" id="KW-1133">Transmembrane helix</keyword>
<dbReference type="InterPro" id="IPR052524">
    <property type="entry name" value="MFS_Cyanate_Porter"/>
</dbReference>
<dbReference type="Gene3D" id="1.20.1250.20">
    <property type="entry name" value="MFS general substrate transporter like domains"/>
    <property type="match status" value="2"/>
</dbReference>
<accession>Q5GZF4</accession>
<feature type="transmembrane region" description="Helical" evidence="4">
    <location>
        <begin position="161"/>
        <end position="180"/>
    </location>
</feature>
<reference evidence="6 7" key="1">
    <citation type="journal article" date="2005" name="Nucleic Acids Res.">
        <title>The genome sequence of Xanthomonas oryzae pathovar oryzae KACC10331, the bacterial blight pathogen of rice.</title>
        <authorList>
            <person name="Lee B.M."/>
            <person name="Park Y.J."/>
            <person name="Park D.S."/>
            <person name="Kang H.W."/>
            <person name="Kim J.G."/>
            <person name="Song E.S."/>
            <person name="Park I.C."/>
            <person name="Yoon U.H."/>
            <person name="Hahn J.H."/>
            <person name="Koo B.S."/>
            <person name="Lee G.B."/>
            <person name="Kim H."/>
            <person name="Park H.S."/>
            <person name="Yoon K.O."/>
            <person name="Kim J.H."/>
            <person name="Jung C.H."/>
            <person name="Koh N.H."/>
            <person name="Seo J.S."/>
            <person name="Go S.J."/>
        </authorList>
    </citation>
    <scope>NUCLEOTIDE SEQUENCE [LARGE SCALE GENOMIC DNA]</scope>
    <source>
        <strain evidence="7">KACC10331 / KXO85</strain>
    </source>
</reference>
<dbReference type="STRING" id="291331.XOO2663"/>
<dbReference type="GO" id="GO:0022857">
    <property type="term" value="F:transmembrane transporter activity"/>
    <property type="evidence" value="ECO:0007669"/>
    <property type="project" value="InterPro"/>
</dbReference>
<feature type="transmembrane region" description="Helical" evidence="4">
    <location>
        <begin position="99"/>
        <end position="121"/>
    </location>
</feature>
<dbReference type="PROSITE" id="PS50850">
    <property type="entry name" value="MFS"/>
    <property type="match status" value="1"/>
</dbReference>
<name>Q5GZF4_XANOR</name>
<dbReference type="Proteomes" id="UP000006735">
    <property type="component" value="Chromosome"/>
</dbReference>
<evidence type="ECO:0000256" key="1">
    <source>
        <dbReference type="ARBA" id="ARBA00022692"/>
    </source>
</evidence>
<dbReference type="KEGG" id="xoo:XOO2663"/>
<feature type="transmembrane region" description="Helical" evidence="4">
    <location>
        <begin position="304"/>
        <end position="324"/>
    </location>
</feature>
<dbReference type="InterPro" id="IPR011701">
    <property type="entry name" value="MFS"/>
</dbReference>
<evidence type="ECO:0000313" key="7">
    <source>
        <dbReference type="Proteomes" id="UP000006735"/>
    </source>
</evidence>
<dbReference type="HOGENOM" id="CLU_038046_0_0_6"/>
<feature type="transmembrane region" description="Helical" evidence="4">
    <location>
        <begin position="330"/>
        <end position="350"/>
    </location>
</feature>
<protein>
    <submittedName>
        <fullName evidence="6">MFS transporter</fullName>
    </submittedName>
</protein>
<evidence type="ECO:0000256" key="3">
    <source>
        <dbReference type="ARBA" id="ARBA00023136"/>
    </source>
</evidence>
<dbReference type="Pfam" id="PF07690">
    <property type="entry name" value="MFS_1"/>
    <property type="match status" value="1"/>
</dbReference>
<sequence>MCFQASLHIRVRRGWSVMSVATTASSSSAQLRGRGLVLAAILLSAFNLRTAVTSLTPLLERIADEYAFGAPIMGALGMLPTAAFALTGVATPALLRRFGLLRVALLSMALATLGLVLRPLLPGTAGLLIGSLVALTGMGMGNVVLPPLVKRYFGDRVGRVSTLYITVLQVGTLLPALLAVPVADALGWRSSMVVWVLPALLASAAWALVHANHRRIRATGPAPVTPTPEAEGRVARTALGWSMAITFGMTSLVTYSMFTWLPTLLREAGASPAFGGTMVALFAALGMVGALTMPALAVRMRNPFPIVLLCAACHLVAFAGLWWVPLAAPILWVTLLGLGSSTFPLALVLVNQRSRTAAGSAALSGFSQGMGYAVSCLGPFLFGWLHAHSGGWTYPFVFLVICLLVQLAAAWVACRPQLLEPGGAPPARGARAVNGPAD</sequence>
<feature type="transmembrane region" description="Helical" evidence="4">
    <location>
        <begin position="238"/>
        <end position="261"/>
    </location>
</feature>
<proteinExistence type="predicted"/>
<gene>
    <name evidence="6" type="primary">cynX</name>
    <name evidence="6" type="ordered locus">XOO2663</name>
</gene>
<feature type="transmembrane region" description="Helical" evidence="4">
    <location>
        <begin position="362"/>
        <end position="386"/>
    </location>
</feature>
<evidence type="ECO:0000313" key="6">
    <source>
        <dbReference type="EMBL" id="AAW75917.1"/>
    </source>
</evidence>
<feature type="transmembrane region" description="Helical" evidence="4">
    <location>
        <begin position="127"/>
        <end position="149"/>
    </location>
</feature>
<feature type="domain" description="Major facilitator superfamily (MFS) profile" evidence="5">
    <location>
        <begin position="37"/>
        <end position="418"/>
    </location>
</feature>
<dbReference type="PANTHER" id="PTHR23523">
    <property type="match status" value="1"/>
</dbReference>
<keyword evidence="3 4" id="KW-0472">Membrane</keyword>
<feature type="transmembrane region" description="Helical" evidence="4">
    <location>
        <begin position="392"/>
        <end position="414"/>
    </location>
</feature>
<feature type="transmembrane region" description="Helical" evidence="4">
    <location>
        <begin position="66"/>
        <end position="87"/>
    </location>
</feature>
<dbReference type="InterPro" id="IPR020846">
    <property type="entry name" value="MFS_dom"/>
</dbReference>
<dbReference type="CDD" id="cd17339">
    <property type="entry name" value="MFS_NIMT_CynX_like"/>
    <property type="match status" value="1"/>
</dbReference>
<evidence type="ECO:0000259" key="5">
    <source>
        <dbReference type="PROSITE" id="PS50850"/>
    </source>
</evidence>
<feature type="transmembrane region" description="Helical" evidence="4">
    <location>
        <begin position="273"/>
        <end position="297"/>
    </location>
</feature>
<keyword evidence="7" id="KW-1185">Reference proteome</keyword>
<keyword evidence="1 4" id="KW-0812">Transmembrane</keyword>
<evidence type="ECO:0000256" key="4">
    <source>
        <dbReference type="SAM" id="Phobius"/>
    </source>
</evidence>
<dbReference type="PANTHER" id="PTHR23523:SF2">
    <property type="entry name" value="2-NITROIMIDAZOLE TRANSPORTER"/>
    <property type="match status" value="1"/>
</dbReference>